<evidence type="ECO:0000313" key="3">
    <source>
        <dbReference type="Proteomes" id="UP001213979"/>
    </source>
</evidence>
<proteinExistence type="predicted"/>
<reference evidence="2 4" key="2">
    <citation type="submission" date="2023-03" db="EMBL/GenBank/DDBJ databases">
        <title>Bacillus Genome Sequencing.</title>
        <authorList>
            <person name="Dunlap C."/>
        </authorList>
    </citation>
    <scope>NUCLEOTIDE SEQUENCE [LARGE SCALE GENOMIC DNA]</scope>
    <source>
        <strain evidence="2 4">NRS-38</strain>
    </source>
</reference>
<dbReference type="Proteomes" id="UP001213979">
    <property type="component" value="Unassembled WGS sequence"/>
</dbReference>
<dbReference type="Proteomes" id="UP001339962">
    <property type="component" value="Unassembled WGS sequence"/>
</dbReference>
<reference evidence="1 3" key="1">
    <citation type="submission" date="2023-01" db="EMBL/GenBank/DDBJ databases">
        <title>Genome-based reclassification of Anoxybacillus geothermalis as a later heterotypic synonym of Anoxybacillus rupiensis.</title>
        <authorList>
            <person name="Inan Bektas K."/>
            <person name="Canakci S."/>
            <person name="Belduz A.A."/>
            <person name="Guler H.H."/>
        </authorList>
    </citation>
    <scope>NUCLEOTIDE SEQUENCE [LARGE SCALE GENOMIC DNA]</scope>
    <source>
        <strain evidence="1 3">DSM 17127</strain>
    </source>
</reference>
<dbReference type="AlphaFoldDB" id="A0ABD5IVZ4"/>
<sequence length="90" mass="11067">METPFDLLPYLSLVSALFVAMKCYMTQYRKNRLFLHQLEFYDVEVHSRQQDNQWIRLPLYRLFIWRQRKIPVRERSPVSDEDGRSLLAFR</sequence>
<evidence type="ECO:0000313" key="2">
    <source>
        <dbReference type="EMBL" id="MED5051571.1"/>
    </source>
</evidence>
<gene>
    <name evidence="2" type="ORF">P9850_06805</name>
    <name evidence="1" type="ORF">PNH38_09060</name>
</gene>
<keyword evidence="3" id="KW-1185">Reference proteome</keyword>
<evidence type="ECO:0000313" key="1">
    <source>
        <dbReference type="EMBL" id="MDE8564036.1"/>
    </source>
</evidence>
<protein>
    <submittedName>
        <fullName evidence="2">Uncharacterized protein</fullName>
    </submittedName>
</protein>
<evidence type="ECO:0000313" key="4">
    <source>
        <dbReference type="Proteomes" id="UP001339962"/>
    </source>
</evidence>
<name>A0ABD5IVZ4_9BACL</name>
<dbReference type="EMBL" id="JARTLI010000007">
    <property type="protein sequence ID" value="MED5051571.1"/>
    <property type="molecule type" value="Genomic_DNA"/>
</dbReference>
<dbReference type="RefSeq" id="WP_066149164.1">
    <property type="nucleotide sequence ID" value="NZ_JACIDF010000001.1"/>
</dbReference>
<organism evidence="2 4">
    <name type="scientific">Anoxybacteroides rupiense</name>
    <dbReference type="NCBI Taxonomy" id="311460"/>
    <lineage>
        <taxon>Bacteria</taxon>
        <taxon>Bacillati</taxon>
        <taxon>Bacillota</taxon>
        <taxon>Bacilli</taxon>
        <taxon>Bacillales</taxon>
        <taxon>Anoxybacillaceae</taxon>
        <taxon>Anoxybacteroides</taxon>
    </lineage>
</organism>
<dbReference type="EMBL" id="JAQOTG010000007">
    <property type="protein sequence ID" value="MDE8564036.1"/>
    <property type="molecule type" value="Genomic_DNA"/>
</dbReference>
<accession>A0ABD5IVZ4</accession>
<comment type="caution">
    <text evidence="2">The sequence shown here is derived from an EMBL/GenBank/DDBJ whole genome shotgun (WGS) entry which is preliminary data.</text>
</comment>